<comment type="caution">
    <text evidence="1">The sequence shown here is derived from an EMBL/GenBank/DDBJ whole genome shotgun (WGS) entry which is preliminary data.</text>
</comment>
<dbReference type="EMBL" id="JAUFQC010000027">
    <property type="protein sequence ID" value="MDN3611873.1"/>
    <property type="molecule type" value="Genomic_DNA"/>
</dbReference>
<protein>
    <recommendedName>
        <fullName evidence="3">Transposase</fullName>
    </recommendedName>
</protein>
<evidence type="ECO:0000313" key="2">
    <source>
        <dbReference type="Proteomes" id="UP001238540"/>
    </source>
</evidence>
<sequence>MVARFIVAGYQFPLRSKHSVNKLTIVAMKTFTKVDVCQIVVDNTPLY</sequence>
<keyword evidence="2" id="KW-1185">Reference proteome</keyword>
<proteinExistence type="predicted"/>
<organism evidence="1 2">
    <name type="scientific">Vibrio ostreicida</name>
    <dbReference type="NCBI Taxonomy" id="526588"/>
    <lineage>
        <taxon>Bacteria</taxon>
        <taxon>Pseudomonadati</taxon>
        <taxon>Pseudomonadota</taxon>
        <taxon>Gammaproteobacteria</taxon>
        <taxon>Vibrionales</taxon>
        <taxon>Vibrionaceae</taxon>
        <taxon>Vibrio</taxon>
    </lineage>
</organism>
<evidence type="ECO:0000313" key="1">
    <source>
        <dbReference type="EMBL" id="MDN3611873.1"/>
    </source>
</evidence>
<reference evidence="2" key="1">
    <citation type="journal article" date="2019" name="Int. J. Syst. Evol. Microbiol.">
        <title>The Global Catalogue of Microorganisms (GCM) 10K type strain sequencing project: providing services to taxonomists for standard genome sequencing and annotation.</title>
        <authorList>
            <consortium name="The Broad Institute Genomics Platform"/>
            <consortium name="The Broad Institute Genome Sequencing Center for Infectious Disease"/>
            <person name="Wu L."/>
            <person name="Ma J."/>
        </authorList>
    </citation>
    <scope>NUCLEOTIDE SEQUENCE [LARGE SCALE GENOMIC DNA]</scope>
    <source>
        <strain evidence="2">CECT 7398</strain>
    </source>
</reference>
<evidence type="ECO:0008006" key="3">
    <source>
        <dbReference type="Google" id="ProtNLM"/>
    </source>
</evidence>
<dbReference type="Proteomes" id="UP001238540">
    <property type="component" value="Unassembled WGS sequence"/>
</dbReference>
<dbReference type="RefSeq" id="WP_290313223.1">
    <property type="nucleotide sequence ID" value="NZ_JAUFQC010000027.1"/>
</dbReference>
<accession>A0ABT8C0K5</accession>
<gene>
    <name evidence="1" type="ORF">QWZ16_19965</name>
</gene>
<name>A0ABT8C0K5_9VIBR</name>